<evidence type="ECO:0000313" key="2">
    <source>
        <dbReference type="EMBL" id="KAB8301126.1"/>
    </source>
</evidence>
<dbReference type="AlphaFoldDB" id="A0A5N6KCH8"/>
<dbReference type="EMBL" id="VIGI01000004">
    <property type="protein sequence ID" value="KAB8301126.1"/>
    <property type="molecule type" value="Genomic_DNA"/>
</dbReference>
<organism evidence="2 3">
    <name type="scientific">Monilinia laxa</name>
    <name type="common">Brown rot fungus</name>
    <name type="synonym">Sclerotinia laxa</name>
    <dbReference type="NCBI Taxonomy" id="61186"/>
    <lineage>
        <taxon>Eukaryota</taxon>
        <taxon>Fungi</taxon>
        <taxon>Dikarya</taxon>
        <taxon>Ascomycota</taxon>
        <taxon>Pezizomycotina</taxon>
        <taxon>Leotiomycetes</taxon>
        <taxon>Helotiales</taxon>
        <taxon>Sclerotiniaceae</taxon>
        <taxon>Monilinia</taxon>
    </lineage>
</organism>
<sequence length="87" mass="9981">MEPNKRDPPGQCQIAGGGRTTGKGTARLKSNRPTPYCENSYSSNHCIFSHLISLSFNICLVADFTDFTDFAYLVQYSIHYFRRQRKR</sequence>
<comment type="caution">
    <text evidence="2">The sequence shown here is derived from an EMBL/GenBank/DDBJ whole genome shotgun (WGS) entry which is preliminary data.</text>
</comment>
<feature type="region of interest" description="Disordered" evidence="1">
    <location>
        <begin position="1"/>
        <end position="33"/>
    </location>
</feature>
<gene>
    <name evidence="2" type="ORF">EYC80_003029</name>
</gene>
<keyword evidence="3" id="KW-1185">Reference proteome</keyword>
<proteinExistence type="predicted"/>
<name>A0A5N6KCH8_MONLA</name>
<accession>A0A5N6KCH8</accession>
<evidence type="ECO:0000256" key="1">
    <source>
        <dbReference type="SAM" id="MobiDB-lite"/>
    </source>
</evidence>
<evidence type="ECO:0000313" key="3">
    <source>
        <dbReference type="Proteomes" id="UP000326757"/>
    </source>
</evidence>
<dbReference type="Proteomes" id="UP000326757">
    <property type="component" value="Unassembled WGS sequence"/>
</dbReference>
<protein>
    <submittedName>
        <fullName evidence="2">Uncharacterized protein</fullName>
    </submittedName>
</protein>
<reference evidence="2 3" key="1">
    <citation type="submission" date="2019-06" db="EMBL/GenBank/DDBJ databases">
        <title>Genome Sequence of the Brown Rot Fungal Pathogen Monilinia laxa.</title>
        <authorList>
            <person name="De Miccolis Angelini R.M."/>
            <person name="Landi L."/>
            <person name="Abate D."/>
            <person name="Pollastro S."/>
            <person name="Romanazzi G."/>
            <person name="Faretra F."/>
        </authorList>
    </citation>
    <scope>NUCLEOTIDE SEQUENCE [LARGE SCALE GENOMIC DNA]</scope>
    <source>
        <strain evidence="2 3">Mlax316</strain>
    </source>
</reference>